<organism evidence="8 9">
    <name type="scientific">Aplysia californica</name>
    <name type="common">California sea hare</name>
    <dbReference type="NCBI Taxonomy" id="6500"/>
    <lineage>
        <taxon>Eukaryota</taxon>
        <taxon>Metazoa</taxon>
        <taxon>Spiralia</taxon>
        <taxon>Lophotrochozoa</taxon>
        <taxon>Mollusca</taxon>
        <taxon>Gastropoda</taxon>
        <taxon>Heterobranchia</taxon>
        <taxon>Euthyneura</taxon>
        <taxon>Tectipleura</taxon>
        <taxon>Aplysiida</taxon>
        <taxon>Aplysioidea</taxon>
        <taxon>Aplysiidae</taxon>
        <taxon>Aplysia</taxon>
    </lineage>
</organism>
<sequence>MFNFIKEHIQLPKMKPGFLRNKGSQNSETRPILSSPPSRSWETTFVPADIGPSGPSRGSIKVPNGYSSGEGETRNGSDAIEIESEGNFTVEEREVWNNKAEFLLSLIGFAVGLTNIWRFPYLAQKNGGGEYTPINSGEKQR</sequence>
<evidence type="ECO:0000256" key="2">
    <source>
        <dbReference type="ARBA" id="ARBA00022448"/>
    </source>
</evidence>
<proteinExistence type="inferred from homology"/>
<keyword evidence="4" id="KW-1133">Transmembrane helix</keyword>
<dbReference type="RefSeq" id="XP_005108790.1">
    <property type="nucleotide sequence ID" value="XM_005108733.3"/>
</dbReference>
<dbReference type="Pfam" id="PF00209">
    <property type="entry name" value="SNF"/>
    <property type="match status" value="1"/>
</dbReference>
<evidence type="ECO:0000313" key="9">
    <source>
        <dbReference type="RefSeq" id="XP_005108790.1"/>
    </source>
</evidence>
<keyword evidence="6" id="KW-0769">Symport</keyword>
<name>A0ABM0K4V1_APLCA</name>
<keyword evidence="5" id="KW-0472">Membrane</keyword>
<keyword evidence="2 6" id="KW-0813">Transport</keyword>
<dbReference type="Proteomes" id="UP000694888">
    <property type="component" value="Unplaced"/>
</dbReference>
<dbReference type="PANTHER" id="PTHR11616:SF240">
    <property type="entry name" value="BLOATED TUBULES, ISOFORM B-RELATED"/>
    <property type="match status" value="1"/>
</dbReference>
<comment type="subcellular location">
    <subcellularLocation>
        <location evidence="1">Membrane</location>
        <topology evidence="1">Multi-pass membrane protein</topology>
    </subcellularLocation>
</comment>
<feature type="region of interest" description="Disordered" evidence="7">
    <location>
        <begin position="16"/>
        <end position="83"/>
    </location>
</feature>
<evidence type="ECO:0000256" key="6">
    <source>
        <dbReference type="RuleBase" id="RU003732"/>
    </source>
</evidence>
<dbReference type="PROSITE" id="PS00610">
    <property type="entry name" value="NA_NEUROTRAN_SYMP_1"/>
    <property type="match status" value="1"/>
</dbReference>
<evidence type="ECO:0000256" key="1">
    <source>
        <dbReference type="ARBA" id="ARBA00004141"/>
    </source>
</evidence>
<evidence type="ECO:0000313" key="8">
    <source>
        <dbReference type="Proteomes" id="UP000694888"/>
    </source>
</evidence>
<dbReference type="PANTHER" id="PTHR11616">
    <property type="entry name" value="SODIUM/CHLORIDE DEPENDENT TRANSPORTER"/>
    <property type="match status" value="1"/>
</dbReference>
<gene>
    <name evidence="9" type="primary">LOC101846165</name>
</gene>
<protein>
    <recommendedName>
        <fullName evidence="6">Transporter</fullName>
    </recommendedName>
</protein>
<reference evidence="9" key="1">
    <citation type="submission" date="2025-08" db="UniProtKB">
        <authorList>
            <consortium name="RefSeq"/>
        </authorList>
    </citation>
    <scope>IDENTIFICATION</scope>
</reference>
<evidence type="ECO:0000256" key="7">
    <source>
        <dbReference type="SAM" id="MobiDB-lite"/>
    </source>
</evidence>
<evidence type="ECO:0000256" key="3">
    <source>
        <dbReference type="ARBA" id="ARBA00022692"/>
    </source>
</evidence>
<dbReference type="GeneID" id="101846165"/>
<keyword evidence="3 6" id="KW-0812">Transmembrane</keyword>
<dbReference type="InterPro" id="IPR037272">
    <property type="entry name" value="SNS_sf"/>
</dbReference>
<comment type="similarity">
    <text evidence="6">Belongs to the sodium:neurotransmitter symporter (SNF) (TC 2.A.22) family.</text>
</comment>
<dbReference type="SUPFAM" id="SSF161070">
    <property type="entry name" value="SNF-like"/>
    <property type="match status" value="1"/>
</dbReference>
<keyword evidence="8" id="KW-1185">Reference proteome</keyword>
<evidence type="ECO:0000256" key="4">
    <source>
        <dbReference type="ARBA" id="ARBA00022989"/>
    </source>
</evidence>
<dbReference type="InterPro" id="IPR000175">
    <property type="entry name" value="Na/ntran_symport"/>
</dbReference>
<accession>A0ABM0K4V1</accession>
<evidence type="ECO:0000256" key="5">
    <source>
        <dbReference type="ARBA" id="ARBA00023136"/>
    </source>
</evidence>
<dbReference type="PROSITE" id="PS50267">
    <property type="entry name" value="NA_NEUROTRAN_SYMP_3"/>
    <property type="match status" value="1"/>
</dbReference>